<evidence type="ECO:0000313" key="4">
    <source>
        <dbReference type="Proteomes" id="UP000005240"/>
    </source>
</evidence>
<reference evidence="2" key="2">
    <citation type="submission" date="2016-05" db="EMBL/GenBank/DDBJ databases">
        <title>Comparative analysis highlights variable genome content of wheat rusts and divergence of the mating loci.</title>
        <authorList>
            <person name="Cuomo C.A."/>
            <person name="Bakkeren G."/>
            <person name="Szabo L."/>
            <person name="Khalil H."/>
            <person name="Joly D."/>
            <person name="Goldberg J."/>
            <person name="Young S."/>
            <person name="Zeng Q."/>
            <person name="Fellers J."/>
        </authorList>
    </citation>
    <scope>NUCLEOTIDE SEQUENCE [LARGE SCALE GENOMIC DNA]</scope>
    <source>
        <strain evidence="2">1-1 BBBD Race 1</strain>
    </source>
</reference>
<evidence type="ECO:0000313" key="3">
    <source>
        <dbReference type="EnsemblFungi" id="PTTG_30075-t43_1-p1"/>
    </source>
</evidence>
<gene>
    <name evidence="2" type="ORF">PTTG_30075</name>
</gene>
<feature type="compositionally biased region" description="Polar residues" evidence="1">
    <location>
        <begin position="53"/>
        <end position="64"/>
    </location>
</feature>
<dbReference type="EMBL" id="ADAS02001672">
    <property type="protein sequence ID" value="OAV86110.1"/>
    <property type="molecule type" value="Genomic_DNA"/>
</dbReference>
<dbReference type="AlphaFoldDB" id="A0A180G0I2"/>
<feature type="non-terminal residue" evidence="2">
    <location>
        <position position="1"/>
    </location>
</feature>
<feature type="non-terminal residue" evidence="2">
    <location>
        <position position="83"/>
    </location>
</feature>
<dbReference type="Proteomes" id="UP000005240">
    <property type="component" value="Unassembled WGS sequence"/>
</dbReference>
<sequence>DGIALLNQIENQDVSRALKSHLRVRSTTPPEHEALLSDPASKITRPPVKKATTAASESSRSVTATKKPRIVRKPKSQSPINLQ</sequence>
<dbReference type="EnsemblFungi" id="PTTG_30075-t43_1">
    <property type="protein sequence ID" value="PTTG_30075-t43_1-p1"/>
    <property type="gene ID" value="PTTG_30075"/>
</dbReference>
<proteinExistence type="predicted"/>
<keyword evidence="4" id="KW-1185">Reference proteome</keyword>
<organism evidence="2">
    <name type="scientific">Puccinia triticina (isolate 1-1 / race 1 (BBBD))</name>
    <name type="common">Brown leaf rust fungus</name>
    <dbReference type="NCBI Taxonomy" id="630390"/>
    <lineage>
        <taxon>Eukaryota</taxon>
        <taxon>Fungi</taxon>
        <taxon>Dikarya</taxon>
        <taxon>Basidiomycota</taxon>
        <taxon>Pucciniomycotina</taxon>
        <taxon>Pucciniomycetes</taxon>
        <taxon>Pucciniales</taxon>
        <taxon>Pucciniaceae</taxon>
        <taxon>Puccinia</taxon>
    </lineage>
</organism>
<feature type="region of interest" description="Disordered" evidence="1">
    <location>
        <begin position="22"/>
        <end position="83"/>
    </location>
</feature>
<evidence type="ECO:0000313" key="2">
    <source>
        <dbReference type="EMBL" id="OAV86110.1"/>
    </source>
</evidence>
<feature type="compositionally biased region" description="Basic residues" evidence="1">
    <location>
        <begin position="66"/>
        <end position="75"/>
    </location>
</feature>
<reference evidence="3 4" key="3">
    <citation type="journal article" date="2017" name="G3 (Bethesda)">
        <title>Comparative analysis highlights variable genome content of wheat rusts and divergence of the mating loci.</title>
        <authorList>
            <person name="Cuomo C.A."/>
            <person name="Bakkeren G."/>
            <person name="Khalil H.B."/>
            <person name="Panwar V."/>
            <person name="Joly D."/>
            <person name="Linning R."/>
            <person name="Sakthikumar S."/>
            <person name="Song X."/>
            <person name="Adiconis X."/>
            <person name="Fan L."/>
            <person name="Goldberg J.M."/>
            <person name="Levin J.Z."/>
            <person name="Young S."/>
            <person name="Zeng Q."/>
            <person name="Anikster Y."/>
            <person name="Bruce M."/>
            <person name="Wang M."/>
            <person name="Yin C."/>
            <person name="McCallum B."/>
            <person name="Szabo L.J."/>
            <person name="Hulbert S."/>
            <person name="Chen X."/>
            <person name="Fellers J.P."/>
        </authorList>
    </citation>
    <scope>NUCLEOTIDE SEQUENCE</scope>
    <source>
        <strain evidence="3">isolate 1-1 / race 1 (BBBD)</strain>
        <strain evidence="4">Isolate 1-1 / race 1 (BBBD)</strain>
    </source>
</reference>
<name>A0A180G0I2_PUCT1</name>
<accession>A0A180G0I2</accession>
<protein>
    <submittedName>
        <fullName evidence="2 3">Uncharacterized protein</fullName>
    </submittedName>
</protein>
<evidence type="ECO:0000256" key="1">
    <source>
        <dbReference type="SAM" id="MobiDB-lite"/>
    </source>
</evidence>
<reference evidence="3" key="4">
    <citation type="submission" date="2025-05" db="UniProtKB">
        <authorList>
            <consortium name="EnsemblFungi"/>
        </authorList>
    </citation>
    <scope>IDENTIFICATION</scope>
    <source>
        <strain evidence="3">isolate 1-1 / race 1 (BBBD)</strain>
    </source>
</reference>
<dbReference type="VEuPathDB" id="FungiDB:PTTG_30075"/>
<reference evidence="2" key="1">
    <citation type="submission" date="2009-11" db="EMBL/GenBank/DDBJ databases">
        <authorList>
            <consortium name="The Broad Institute Genome Sequencing Platform"/>
            <person name="Ward D."/>
            <person name="Feldgarden M."/>
            <person name="Earl A."/>
            <person name="Young S.K."/>
            <person name="Zeng Q."/>
            <person name="Koehrsen M."/>
            <person name="Alvarado L."/>
            <person name="Berlin A."/>
            <person name="Bochicchio J."/>
            <person name="Borenstein D."/>
            <person name="Chapman S.B."/>
            <person name="Chen Z."/>
            <person name="Engels R."/>
            <person name="Freedman E."/>
            <person name="Gellesch M."/>
            <person name="Goldberg J."/>
            <person name="Griggs A."/>
            <person name="Gujja S."/>
            <person name="Heilman E."/>
            <person name="Heiman D."/>
            <person name="Hepburn T."/>
            <person name="Howarth C."/>
            <person name="Jen D."/>
            <person name="Larson L."/>
            <person name="Lewis B."/>
            <person name="Mehta T."/>
            <person name="Park D."/>
            <person name="Pearson M."/>
            <person name="Roberts A."/>
            <person name="Saif S."/>
            <person name="Shea T."/>
            <person name="Shenoy N."/>
            <person name="Sisk P."/>
            <person name="Stolte C."/>
            <person name="Sykes S."/>
            <person name="Thomson T."/>
            <person name="Walk T."/>
            <person name="White J."/>
            <person name="Yandava C."/>
            <person name="Izard J."/>
            <person name="Baranova O.V."/>
            <person name="Blanton J.M."/>
            <person name="Tanner A.C."/>
            <person name="Dewhirst F.E."/>
            <person name="Haas B."/>
            <person name="Nusbaum C."/>
            <person name="Birren B."/>
        </authorList>
    </citation>
    <scope>NUCLEOTIDE SEQUENCE [LARGE SCALE GENOMIC DNA]</scope>
    <source>
        <strain evidence="2">1-1 BBBD Race 1</strain>
    </source>
</reference>